<sequence>MALMHRQLRGHHGSDARTALAAPTVLPRRAYQLLAGHHIVERASSRRHFLQQLIGATLLVHTQSVSPASATLAASDRAGEVSTSSSPHGSNSLDPPTYVTATGRIVAIGDLHGDLDKAVEALKLGRVISVTDEGEVAWVGGDTIVVQLGDVLDRGDVEIGIVNLLRYLDVEARKCGGAVFMLNGNHESLNVCGDFRYVTPGAFAESALYAGLSESDLKDWQLVAKVRYSLFKPGGDLAKEFARNPTVLVVNDTVFAHGGLLPIHVEYGIERLNTEVAAWMRGDQQPDGNKCPPPFLAMGDANSVMWNRTLSKERFATPYERYHACRALQQALAKVRGKRLVVGHTPQLSGVNCECENQVWRIDVGMSYGVLNRPVQVLEITPGEDGEAKVRIIRNLPTSSQSSYDDDDLSIASSV</sequence>
<dbReference type="CDD" id="cd07425">
    <property type="entry name" value="MPP_Shelphs"/>
    <property type="match status" value="1"/>
</dbReference>
<proteinExistence type="predicted"/>
<dbReference type="Gene3D" id="3.60.21.10">
    <property type="match status" value="1"/>
</dbReference>
<dbReference type="EMBL" id="BNCQ01000006">
    <property type="protein sequence ID" value="GIL99455.1"/>
    <property type="molecule type" value="Genomic_DNA"/>
</dbReference>
<dbReference type="GO" id="GO:0016787">
    <property type="term" value="F:hydrolase activity"/>
    <property type="evidence" value="ECO:0007669"/>
    <property type="project" value="InterPro"/>
</dbReference>
<comment type="caution">
    <text evidence="3">The sequence shown here is derived from an EMBL/GenBank/DDBJ whole genome shotgun (WGS) entry which is preliminary data.</text>
</comment>
<dbReference type="InterPro" id="IPR041787">
    <property type="entry name" value="MPP_Shelphs"/>
</dbReference>
<dbReference type="InterPro" id="IPR004843">
    <property type="entry name" value="Calcineurin-like_PHP"/>
</dbReference>
<dbReference type="AlphaFoldDB" id="A0A8J4C4A5"/>
<dbReference type="PANTHER" id="PTHR46546:SF4">
    <property type="entry name" value="SHEWANELLA-LIKE PROTEIN PHOSPHATASE 1"/>
    <property type="match status" value="1"/>
</dbReference>
<organism evidence="3 5">
    <name type="scientific">Volvox reticuliferus</name>
    <dbReference type="NCBI Taxonomy" id="1737510"/>
    <lineage>
        <taxon>Eukaryota</taxon>
        <taxon>Viridiplantae</taxon>
        <taxon>Chlorophyta</taxon>
        <taxon>core chlorophytes</taxon>
        <taxon>Chlorophyceae</taxon>
        <taxon>CS clade</taxon>
        <taxon>Chlamydomonadales</taxon>
        <taxon>Volvocaceae</taxon>
        <taxon>Volvox</taxon>
    </lineage>
</organism>
<protein>
    <recommendedName>
        <fullName evidence="2">Calcineurin-like phosphoesterase domain-containing protein</fullName>
    </recommendedName>
</protein>
<name>A0A8J4C4A5_9CHLO</name>
<feature type="compositionally biased region" description="Polar residues" evidence="1">
    <location>
        <begin position="81"/>
        <end position="94"/>
    </location>
</feature>
<evidence type="ECO:0000313" key="3">
    <source>
        <dbReference type="EMBL" id="GIL72967.1"/>
    </source>
</evidence>
<feature type="region of interest" description="Disordered" evidence="1">
    <location>
        <begin position="76"/>
        <end position="96"/>
    </location>
</feature>
<dbReference type="Proteomes" id="UP000722791">
    <property type="component" value="Unassembled WGS sequence"/>
</dbReference>
<evidence type="ECO:0000256" key="1">
    <source>
        <dbReference type="SAM" id="MobiDB-lite"/>
    </source>
</evidence>
<dbReference type="PANTHER" id="PTHR46546">
    <property type="entry name" value="SHEWANELLA-LIKE PROTEIN PHOSPHATASE 1"/>
    <property type="match status" value="1"/>
</dbReference>
<dbReference type="SUPFAM" id="SSF56300">
    <property type="entry name" value="Metallo-dependent phosphatases"/>
    <property type="match status" value="1"/>
</dbReference>
<accession>A0A8J4C4A5</accession>
<dbReference type="Pfam" id="PF00149">
    <property type="entry name" value="Metallophos"/>
    <property type="match status" value="1"/>
</dbReference>
<evidence type="ECO:0000259" key="2">
    <source>
        <dbReference type="Pfam" id="PF00149"/>
    </source>
</evidence>
<dbReference type="EMBL" id="BNCP01000004">
    <property type="protein sequence ID" value="GIL72967.1"/>
    <property type="molecule type" value="Genomic_DNA"/>
</dbReference>
<feature type="domain" description="Calcineurin-like phosphoesterase" evidence="2">
    <location>
        <begin position="104"/>
        <end position="282"/>
    </location>
</feature>
<evidence type="ECO:0000313" key="5">
    <source>
        <dbReference type="Proteomes" id="UP000747110"/>
    </source>
</evidence>
<dbReference type="InterPro" id="IPR029052">
    <property type="entry name" value="Metallo-depent_PP-like"/>
</dbReference>
<dbReference type="OrthoDB" id="5976022at2759"/>
<dbReference type="Proteomes" id="UP000747110">
    <property type="component" value="Unassembled WGS sequence"/>
</dbReference>
<evidence type="ECO:0000313" key="4">
    <source>
        <dbReference type="EMBL" id="GIL99455.1"/>
    </source>
</evidence>
<reference evidence="3" key="1">
    <citation type="journal article" date="2021" name="Proc. Natl. Acad. Sci. U.S.A.">
        <title>Three genomes in the algal genus Volvox reveal the fate of a haploid sex-determining region after a transition to homothallism.</title>
        <authorList>
            <person name="Yamamoto K."/>
            <person name="Hamaji T."/>
            <person name="Kawai-Toyooka H."/>
            <person name="Matsuzaki R."/>
            <person name="Takahashi F."/>
            <person name="Nishimura Y."/>
            <person name="Kawachi M."/>
            <person name="Noguchi H."/>
            <person name="Minakuchi Y."/>
            <person name="Umen J.G."/>
            <person name="Toyoda A."/>
            <person name="Nozaki H."/>
        </authorList>
    </citation>
    <scope>NUCLEOTIDE SEQUENCE</scope>
    <source>
        <strain evidence="4">NIES-3785</strain>
        <strain evidence="3">NIES-3786</strain>
    </source>
</reference>
<gene>
    <name evidence="3" type="ORF">Vretifemale_3209</name>
    <name evidence="4" type="ORF">Vretimale_4613</name>
</gene>
<keyword evidence="5" id="KW-1185">Reference proteome</keyword>